<dbReference type="SMART" id="SM00849">
    <property type="entry name" value="Lactamase_B"/>
    <property type="match status" value="1"/>
</dbReference>
<organism evidence="3 4">
    <name type="scientific">Hydrocarboniphaga daqingensis</name>
    <dbReference type="NCBI Taxonomy" id="490188"/>
    <lineage>
        <taxon>Bacteria</taxon>
        <taxon>Pseudomonadati</taxon>
        <taxon>Pseudomonadota</taxon>
        <taxon>Gammaproteobacteria</taxon>
        <taxon>Nevskiales</taxon>
        <taxon>Nevskiaceae</taxon>
        <taxon>Hydrocarboniphaga</taxon>
    </lineage>
</organism>
<gene>
    <name evidence="3" type="ORF">SAMN04488068_3254</name>
</gene>
<dbReference type="PANTHER" id="PTHR46018:SF2">
    <property type="entry name" value="ZINC PHOSPHODIESTERASE ELAC PROTEIN 1"/>
    <property type="match status" value="1"/>
</dbReference>
<dbReference type="InterPro" id="IPR001279">
    <property type="entry name" value="Metallo-B-lactamas"/>
</dbReference>
<evidence type="ECO:0000259" key="2">
    <source>
        <dbReference type="SMART" id="SM00849"/>
    </source>
</evidence>
<dbReference type="SUPFAM" id="SSF56281">
    <property type="entry name" value="Metallo-hydrolase/oxidoreductase"/>
    <property type="match status" value="1"/>
</dbReference>
<proteinExistence type="predicted"/>
<protein>
    <submittedName>
        <fullName evidence="3">Ribonuclease Z</fullName>
    </submittedName>
</protein>
<sequence length="348" mass="36761">MKRLIVAGLALLLLIGTTGYVLRGPLIDAVVAQRSAATLTRVDRSTLTDGHLHVWLCGTAAALPDPDRAGPCTAIVAGGQLVLIDAGPGSWRVVDGLNLPVAALSAVLITHLHSDHIGELGEAIQQSWIAGRSEPLPVYGPPGIDHVVNGFAQAYGADVGYRVTHHDDAYMPHAAAAATANVLPLPVGTDRSPVFERDGLSVSVFRVDHAPVDVAYGYRIEYRGRVVVVSGDTKPSASVRRNAQGADLLLHEALDTRLTERASEQATSLGMSRVAKLALDVGNYHTTPIQAAQIAADAGVQTLVLTHVFPPLPNAVARRLFMAGTAEMFAGERVLGEDGMRFDLAPLR</sequence>
<evidence type="ECO:0000313" key="4">
    <source>
        <dbReference type="Proteomes" id="UP000199758"/>
    </source>
</evidence>
<dbReference type="InterPro" id="IPR044094">
    <property type="entry name" value="AtsA-like_MBL-fold"/>
</dbReference>
<evidence type="ECO:0000313" key="3">
    <source>
        <dbReference type="EMBL" id="SHH30842.1"/>
    </source>
</evidence>
<dbReference type="PANTHER" id="PTHR46018">
    <property type="entry name" value="ZINC PHOSPHODIESTERASE ELAC PROTEIN 1"/>
    <property type="match status" value="1"/>
</dbReference>
<dbReference type="InterPro" id="IPR036866">
    <property type="entry name" value="RibonucZ/Hydroxyglut_hydro"/>
</dbReference>
<dbReference type="Gene3D" id="3.60.15.10">
    <property type="entry name" value="Ribonuclease Z/Hydroxyacylglutathione hydrolase-like"/>
    <property type="match status" value="1"/>
</dbReference>
<dbReference type="RefSeq" id="WP_072899314.1">
    <property type="nucleotide sequence ID" value="NZ_FQWZ01000008.1"/>
</dbReference>
<dbReference type="Pfam" id="PF12706">
    <property type="entry name" value="Lactamase_B_2"/>
    <property type="match status" value="1"/>
</dbReference>
<dbReference type="CDD" id="cd07719">
    <property type="entry name" value="arylsulfatase_AtsA-like_MBL-fold"/>
    <property type="match status" value="1"/>
</dbReference>
<name>A0A1M5RWX4_9GAMM</name>
<dbReference type="STRING" id="490188.SAMN04488068_3254"/>
<dbReference type="AlphaFoldDB" id="A0A1M5RWX4"/>
<dbReference type="Proteomes" id="UP000199758">
    <property type="component" value="Unassembled WGS sequence"/>
</dbReference>
<keyword evidence="4" id="KW-1185">Reference proteome</keyword>
<dbReference type="GO" id="GO:0042781">
    <property type="term" value="F:3'-tRNA processing endoribonuclease activity"/>
    <property type="evidence" value="ECO:0007669"/>
    <property type="project" value="TreeGrafter"/>
</dbReference>
<evidence type="ECO:0000256" key="1">
    <source>
        <dbReference type="ARBA" id="ARBA00022801"/>
    </source>
</evidence>
<keyword evidence="1" id="KW-0378">Hydrolase</keyword>
<dbReference type="OrthoDB" id="9803916at2"/>
<accession>A0A1M5RWX4</accession>
<feature type="domain" description="Metallo-beta-lactamase" evidence="2">
    <location>
        <begin position="69"/>
        <end position="273"/>
    </location>
</feature>
<dbReference type="EMBL" id="FQWZ01000008">
    <property type="protein sequence ID" value="SHH30842.1"/>
    <property type="molecule type" value="Genomic_DNA"/>
</dbReference>
<reference evidence="3 4" key="1">
    <citation type="submission" date="2016-11" db="EMBL/GenBank/DDBJ databases">
        <authorList>
            <person name="Jaros S."/>
            <person name="Januszkiewicz K."/>
            <person name="Wedrychowicz H."/>
        </authorList>
    </citation>
    <scope>NUCLEOTIDE SEQUENCE [LARGE SCALE GENOMIC DNA]</scope>
    <source>
        <strain evidence="3 4">CGMCC 1.7049</strain>
    </source>
</reference>